<protein>
    <submittedName>
        <fullName evidence="5">MarR family transcriptional regulator</fullName>
    </submittedName>
</protein>
<evidence type="ECO:0000256" key="1">
    <source>
        <dbReference type="ARBA" id="ARBA00023015"/>
    </source>
</evidence>
<proteinExistence type="predicted"/>
<reference evidence="6" key="1">
    <citation type="submission" date="2023-07" db="EMBL/GenBank/DDBJ databases">
        <title>Novel species in the genus Lipingzhangella isolated from Sambhar Salt Lake.</title>
        <authorList>
            <person name="Jiya N."/>
            <person name="Kajale S."/>
            <person name="Sharma A."/>
        </authorList>
    </citation>
    <scope>NUCLEOTIDE SEQUENCE [LARGE SCALE GENOMIC DNA]</scope>
    <source>
        <strain evidence="6">LS1_29</strain>
    </source>
</reference>
<dbReference type="RefSeq" id="WP_310911419.1">
    <property type="nucleotide sequence ID" value="NZ_JAVLVT010000002.1"/>
</dbReference>
<feature type="compositionally biased region" description="Low complexity" evidence="4">
    <location>
        <begin position="165"/>
        <end position="177"/>
    </location>
</feature>
<accession>A0ABU2H5J0</accession>
<dbReference type="InterPro" id="IPR036390">
    <property type="entry name" value="WH_DNA-bd_sf"/>
</dbReference>
<evidence type="ECO:0000256" key="3">
    <source>
        <dbReference type="ARBA" id="ARBA00023163"/>
    </source>
</evidence>
<dbReference type="Proteomes" id="UP001250214">
    <property type="component" value="Unassembled WGS sequence"/>
</dbReference>
<keyword evidence="1" id="KW-0805">Transcription regulation</keyword>
<evidence type="ECO:0000313" key="5">
    <source>
        <dbReference type="EMBL" id="MDS1269884.1"/>
    </source>
</evidence>
<dbReference type="PANTHER" id="PTHR38465">
    <property type="entry name" value="HTH-TYPE TRANSCRIPTIONAL REGULATOR MJ1563-RELATED"/>
    <property type="match status" value="1"/>
</dbReference>
<dbReference type="InterPro" id="IPR052362">
    <property type="entry name" value="HTH-GbsR_regulator"/>
</dbReference>
<gene>
    <name evidence="5" type="ORF">RIF23_06200</name>
</gene>
<sequence length="185" mass="21167">MTEHAHEPEHQRDDAQAWAVERMAVLLTEQGIPRMMARVFAFALVDDADRYTASELAEGIRVSQAAISGAVRPLVHMGLLDRVREPGARSDHYRLYDEDVWSAIMLQRGPLLERWEQATAEAMSQLPEGPGRRRLNETREFMAYMRTELPNLVKRWQEHRAQLHTTQTGAEATPATPEAEDRETH</sequence>
<dbReference type="Gene3D" id="1.10.287.160">
    <property type="entry name" value="HR1 repeat"/>
    <property type="match status" value="1"/>
</dbReference>
<evidence type="ECO:0000256" key="2">
    <source>
        <dbReference type="ARBA" id="ARBA00023125"/>
    </source>
</evidence>
<comment type="caution">
    <text evidence="5">The sequence shown here is derived from an EMBL/GenBank/DDBJ whole genome shotgun (WGS) entry which is preliminary data.</text>
</comment>
<dbReference type="PANTHER" id="PTHR38465:SF2">
    <property type="entry name" value="HTH-TYPE TRANSCRIPTIONAL REGULATOR MMPR5"/>
    <property type="match status" value="1"/>
</dbReference>
<dbReference type="Gene3D" id="1.10.10.10">
    <property type="entry name" value="Winged helix-like DNA-binding domain superfamily/Winged helix DNA-binding domain"/>
    <property type="match status" value="1"/>
</dbReference>
<feature type="region of interest" description="Disordered" evidence="4">
    <location>
        <begin position="164"/>
        <end position="185"/>
    </location>
</feature>
<keyword evidence="2" id="KW-0238">DNA-binding</keyword>
<dbReference type="EMBL" id="JAVLVT010000002">
    <property type="protein sequence ID" value="MDS1269884.1"/>
    <property type="molecule type" value="Genomic_DNA"/>
</dbReference>
<evidence type="ECO:0000256" key="4">
    <source>
        <dbReference type="SAM" id="MobiDB-lite"/>
    </source>
</evidence>
<keyword evidence="6" id="KW-1185">Reference proteome</keyword>
<dbReference type="InterPro" id="IPR036388">
    <property type="entry name" value="WH-like_DNA-bd_sf"/>
</dbReference>
<evidence type="ECO:0000313" key="6">
    <source>
        <dbReference type="Proteomes" id="UP001250214"/>
    </source>
</evidence>
<organism evidence="5 6">
    <name type="scientific">Lipingzhangella rawalii</name>
    <dbReference type="NCBI Taxonomy" id="2055835"/>
    <lineage>
        <taxon>Bacteria</taxon>
        <taxon>Bacillati</taxon>
        <taxon>Actinomycetota</taxon>
        <taxon>Actinomycetes</taxon>
        <taxon>Streptosporangiales</taxon>
        <taxon>Nocardiopsidaceae</taxon>
        <taxon>Lipingzhangella</taxon>
    </lineage>
</organism>
<dbReference type="SUPFAM" id="SSF46785">
    <property type="entry name" value="Winged helix' DNA-binding domain"/>
    <property type="match status" value="1"/>
</dbReference>
<keyword evidence="3" id="KW-0804">Transcription</keyword>
<name>A0ABU2H5J0_9ACTN</name>